<keyword evidence="3" id="KW-0805">Transcription regulation</keyword>
<feature type="compositionally biased region" description="Basic and acidic residues" evidence="8">
    <location>
        <begin position="200"/>
        <end position="238"/>
    </location>
</feature>
<keyword evidence="5" id="KW-0804">Transcription</keyword>
<evidence type="ECO:0000256" key="3">
    <source>
        <dbReference type="ARBA" id="ARBA00023015"/>
    </source>
</evidence>
<comment type="subcellular location">
    <subcellularLocation>
        <location evidence="1">Nucleus</location>
    </subcellularLocation>
</comment>
<protein>
    <recommendedName>
        <fullName evidence="9">BZIP domain-containing protein</fullName>
    </recommendedName>
</protein>
<evidence type="ECO:0000256" key="1">
    <source>
        <dbReference type="ARBA" id="ARBA00004123"/>
    </source>
</evidence>
<feature type="region of interest" description="Disordered" evidence="8">
    <location>
        <begin position="178"/>
        <end position="238"/>
    </location>
</feature>
<dbReference type="InterPro" id="IPR040223">
    <property type="entry name" value="PAR_bZIP"/>
</dbReference>
<dbReference type="FunFam" id="1.20.5.170:FF:000025">
    <property type="entry name" value="nuclear factor interleukin-3-regulated protein-like"/>
    <property type="match status" value="1"/>
</dbReference>
<evidence type="ECO:0000259" key="9">
    <source>
        <dbReference type="PROSITE" id="PS50217"/>
    </source>
</evidence>
<dbReference type="PANTHER" id="PTHR11988:SF27">
    <property type="entry name" value="GH27708P"/>
    <property type="match status" value="1"/>
</dbReference>
<evidence type="ECO:0000256" key="4">
    <source>
        <dbReference type="ARBA" id="ARBA00023125"/>
    </source>
</evidence>
<comment type="similarity">
    <text evidence="2">Belongs to the bZIP family. NFIL3 subfamily.</text>
</comment>
<dbReference type="GO" id="GO:0000981">
    <property type="term" value="F:DNA-binding transcription factor activity, RNA polymerase II-specific"/>
    <property type="evidence" value="ECO:0007669"/>
    <property type="project" value="TreeGrafter"/>
</dbReference>
<feature type="region of interest" description="Disordered" evidence="8">
    <location>
        <begin position="1"/>
        <end position="42"/>
    </location>
</feature>
<dbReference type="InterPro" id="IPR046347">
    <property type="entry name" value="bZIP_sf"/>
</dbReference>
<sequence>MPNSTDDTNDQTNSDCRKRRNSSPPERSFSPDLSTSSSPSNGALQQQFEQALNAGMNNIPLGDLSHIAFNYMLVVANALHEHYRRRESLREMMLLEHLRRAMAAEVQSVENSYNGGDNQFKAMQMCWPNFDPFYASGAQYPAAHSTSMGTDSPFHMTSFGNAHQLSALAQLNTSMSFPFSPPSLTPSPNSSSSRKKKPKPIPEEQKDEAYYARRHRNNESAKKSREMRRKKEEDKDKAMKFLEFENQRLKIEIEGLRQKIIHLQQVQYQAQVQLQATQIS</sequence>
<dbReference type="GO" id="GO:0000978">
    <property type="term" value="F:RNA polymerase II cis-regulatory region sequence-specific DNA binding"/>
    <property type="evidence" value="ECO:0007669"/>
    <property type="project" value="TreeGrafter"/>
</dbReference>
<dbReference type="Pfam" id="PF07716">
    <property type="entry name" value="bZIP_2"/>
    <property type="match status" value="1"/>
</dbReference>
<feature type="coiled-coil region" evidence="7">
    <location>
        <begin position="239"/>
        <end position="266"/>
    </location>
</feature>
<dbReference type="CDD" id="cd14695">
    <property type="entry name" value="bZIP_HLF"/>
    <property type="match status" value="1"/>
</dbReference>
<comment type="caution">
    <text evidence="10">The sequence shown here is derived from an EMBL/GenBank/DDBJ whole genome shotgun (WGS) entry which is preliminary data.</text>
</comment>
<gene>
    <name evidence="10" type="ORF">QR680_003400</name>
</gene>
<dbReference type="GO" id="GO:0005634">
    <property type="term" value="C:nucleus"/>
    <property type="evidence" value="ECO:0007669"/>
    <property type="project" value="UniProtKB-SubCell"/>
</dbReference>
<dbReference type="PROSITE" id="PS50217">
    <property type="entry name" value="BZIP"/>
    <property type="match status" value="1"/>
</dbReference>
<dbReference type="Proteomes" id="UP001175271">
    <property type="component" value="Unassembled WGS sequence"/>
</dbReference>
<evidence type="ECO:0000313" key="11">
    <source>
        <dbReference type="Proteomes" id="UP001175271"/>
    </source>
</evidence>
<keyword evidence="7" id="KW-0175">Coiled coil</keyword>
<dbReference type="InterPro" id="IPR004827">
    <property type="entry name" value="bZIP"/>
</dbReference>
<organism evidence="10 11">
    <name type="scientific">Steinernema hermaphroditum</name>
    <dbReference type="NCBI Taxonomy" id="289476"/>
    <lineage>
        <taxon>Eukaryota</taxon>
        <taxon>Metazoa</taxon>
        <taxon>Ecdysozoa</taxon>
        <taxon>Nematoda</taxon>
        <taxon>Chromadorea</taxon>
        <taxon>Rhabditida</taxon>
        <taxon>Tylenchina</taxon>
        <taxon>Panagrolaimomorpha</taxon>
        <taxon>Strongyloidoidea</taxon>
        <taxon>Steinernematidae</taxon>
        <taxon>Steinernema</taxon>
    </lineage>
</organism>
<feature type="domain" description="BZIP" evidence="9">
    <location>
        <begin position="207"/>
        <end position="265"/>
    </location>
</feature>
<accession>A0AA39H7I2</accession>
<name>A0AA39H7I2_9BILA</name>
<reference evidence="10" key="1">
    <citation type="submission" date="2023-06" db="EMBL/GenBank/DDBJ databases">
        <title>Genomic analysis of the entomopathogenic nematode Steinernema hermaphroditum.</title>
        <authorList>
            <person name="Schwarz E.M."/>
            <person name="Heppert J.K."/>
            <person name="Baniya A."/>
            <person name="Schwartz H.T."/>
            <person name="Tan C.-H."/>
            <person name="Antoshechkin I."/>
            <person name="Sternberg P.W."/>
            <person name="Goodrich-Blair H."/>
            <person name="Dillman A.R."/>
        </authorList>
    </citation>
    <scope>NUCLEOTIDE SEQUENCE</scope>
    <source>
        <strain evidence="10">PS9179</strain>
        <tissue evidence="10">Whole animal</tissue>
    </source>
</reference>
<dbReference type="PANTHER" id="PTHR11988">
    <property type="entry name" value="THYROTROPH EMBRYONIC FACTOR RELATED"/>
    <property type="match status" value="1"/>
</dbReference>
<evidence type="ECO:0000256" key="5">
    <source>
        <dbReference type="ARBA" id="ARBA00023163"/>
    </source>
</evidence>
<proteinExistence type="inferred from homology"/>
<evidence type="ECO:0000313" key="10">
    <source>
        <dbReference type="EMBL" id="KAK0400199.1"/>
    </source>
</evidence>
<feature type="compositionally biased region" description="Low complexity" evidence="8">
    <location>
        <begin position="1"/>
        <end position="14"/>
    </location>
</feature>
<evidence type="ECO:0000256" key="6">
    <source>
        <dbReference type="ARBA" id="ARBA00023242"/>
    </source>
</evidence>
<evidence type="ECO:0000256" key="2">
    <source>
        <dbReference type="ARBA" id="ARBA00006079"/>
    </source>
</evidence>
<dbReference type="SUPFAM" id="SSF57959">
    <property type="entry name" value="Leucine zipper domain"/>
    <property type="match status" value="1"/>
</dbReference>
<evidence type="ECO:0000256" key="8">
    <source>
        <dbReference type="SAM" id="MobiDB-lite"/>
    </source>
</evidence>
<keyword evidence="6" id="KW-0539">Nucleus</keyword>
<keyword evidence="11" id="KW-1185">Reference proteome</keyword>
<evidence type="ECO:0000256" key="7">
    <source>
        <dbReference type="SAM" id="Coils"/>
    </source>
</evidence>
<dbReference type="AlphaFoldDB" id="A0AA39H7I2"/>
<dbReference type="Gene3D" id="1.20.5.170">
    <property type="match status" value="1"/>
</dbReference>
<dbReference type="EMBL" id="JAUCMV010000005">
    <property type="protein sequence ID" value="KAK0400199.1"/>
    <property type="molecule type" value="Genomic_DNA"/>
</dbReference>
<feature type="compositionally biased region" description="Low complexity" evidence="8">
    <location>
        <begin position="28"/>
        <end position="40"/>
    </location>
</feature>
<keyword evidence="4" id="KW-0238">DNA-binding</keyword>